<accession>C1E3R6</accession>
<dbReference type="OrthoDB" id="409122at2759"/>
<evidence type="ECO:0000313" key="11">
    <source>
        <dbReference type="EMBL" id="ACO62983.1"/>
    </source>
</evidence>
<feature type="compositionally biased region" description="Basic and acidic residues" evidence="8">
    <location>
        <begin position="872"/>
        <end position="883"/>
    </location>
</feature>
<feature type="binding site" evidence="7">
    <location>
        <position position="1333"/>
    </location>
    <ligand>
        <name>Ca(2+)</name>
        <dbReference type="ChEBI" id="CHEBI:29108"/>
    </ligand>
</feature>
<dbReference type="CDD" id="cd11377">
    <property type="entry name" value="Pro-peptidase_S53"/>
    <property type="match status" value="1"/>
</dbReference>
<keyword evidence="9" id="KW-0812">Transmembrane</keyword>
<keyword evidence="3 7" id="KW-0378">Hydrolase</keyword>
<dbReference type="SUPFAM" id="SSF54897">
    <property type="entry name" value="Protease propeptides/inhibitors"/>
    <property type="match status" value="1"/>
</dbReference>
<dbReference type="Gene3D" id="3.40.50.200">
    <property type="entry name" value="Peptidase S8/S53 domain"/>
    <property type="match status" value="1"/>
</dbReference>
<evidence type="ECO:0000256" key="9">
    <source>
        <dbReference type="SAM" id="Phobius"/>
    </source>
</evidence>
<gene>
    <name evidence="11" type="ORF">MICPUN_100010</name>
</gene>
<dbReference type="RefSeq" id="XP_002501725.1">
    <property type="nucleotide sequence ID" value="XM_002501679.1"/>
</dbReference>
<feature type="region of interest" description="Disordered" evidence="8">
    <location>
        <begin position="667"/>
        <end position="695"/>
    </location>
</feature>
<dbReference type="InterPro" id="IPR023828">
    <property type="entry name" value="Peptidase_S8_Ser-AS"/>
</dbReference>
<dbReference type="GO" id="GO:0046872">
    <property type="term" value="F:metal ion binding"/>
    <property type="evidence" value="ECO:0007669"/>
    <property type="project" value="UniProtKB-UniRule"/>
</dbReference>
<feature type="region of interest" description="Disordered" evidence="8">
    <location>
        <begin position="511"/>
        <end position="582"/>
    </location>
</feature>
<dbReference type="KEGG" id="mis:MICPUN_100010"/>
<dbReference type="eggNOG" id="ENOG502S3QZ">
    <property type="taxonomic scope" value="Eukaryota"/>
</dbReference>
<comment type="cofactor">
    <cofactor evidence="7">
        <name>Ca(2+)</name>
        <dbReference type="ChEBI" id="CHEBI:29108"/>
    </cofactor>
    <text evidence="7">Binds 1 Ca(2+) ion per subunit.</text>
</comment>
<keyword evidence="6" id="KW-0865">Zymogen</keyword>
<feature type="binding site" evidence="7">
    <location>
        <position position="1365"/>
    </location>
    <ligand>
        <name>Ca(2+)</name>
        <dbReference type="ChEBI" id="CHEBI:29108"/>
    </ligand>
</feature>
<feature type="domain" description="Peptidase S53" evidence="10">
    <location>
        <begin position="879"/>
        <end position="1385"/>
    </location>
</feature>
<keyword evidence="2 7" id="KW-0479">Metal-binding</keyword>
<evidence type="ECO:0000256" key="4">
    <source>
        <dbReference type="ARBA" id="ARBA00022825"/>
    </source>
</evidence>
<dbReference type="PROSITE" id="PS00138">
    <property type="entry name" value="SUBTILASE_SER"/>
    <property type="match status" value="1"/>
</dbReference>
<dbReference type="SUPFAM" id="SSF52743">
    <property type="entry name" value="Subtilisin-like"/>
    <property type="match status" value="1"/>
</dbReference>
<protein>
    <recommendedName>
        <fullName evidence="10">Peptidase S53 domain-containing protein</fullName>
    </recommendedName>
</protein>
<reference evidence="11 12" key="1">
    <citation type="journal article" date="2009" name="Science">
        <title>Green evolution and dynamic adaptations revealed by genomes of the marine picoeukaryotes Micromonas.</title>
        <authorList>
            <person name="Worden A.Z."/>
            <person name="Lee J.H."/>
            <person name="Mock T."/>
            <person name="Rouze P."/>
            <person name="Simmons M.P."/>
            <person name="Aerts A.L."/>
            <person name="Allen A.E."/>
            <person name="Cuvelier M.L."/>
            <person name="Derelle E."/>
            <person name="Everett M.V."/>
            <person name="Foulon E."/>
            <person name="Grimwood J."/>
            <person name="Gundlach H."/>
            <person name="Henrissat B."/>
            <person name="Napoli C."/>
            <person name="McDonald S.M."/>
            <person name="Parker M.S."/>
            <person name="Rombauts S."/>
            <person name="Salamov A."/>
            <person name="Von Dassow P."/>
            <person name="Badger J.H."/>
            <person name="Coutinho P.M."/>
            <person name="Demir E."/>
            <person name="Dubchak I."/>
            <person name="Gentemann C."/>
            <person name="Eikrem W."/>
            <person name="Gready J.E."/>
            <person name="John U."/>
            <person name="Lanier W."/>
            <person name="Lindquist E.A."/>
            <person name="Lucas S."/>
            <person name="Mayer K.F."/>
            <person name="Moreau H."/>
            <person name="Not F."/>
            <person name="Otillar R."/>
            <person name="Panaud O."/>
            <person name="Pangilinan J."/>
            <person name="Paulsen I."/>
            <person name="Piegu B."/>
            <person name="Poliakov A."/>
            <person name="Robbens S."/>
            <person name="Schmutz J."/>
            <person name="Toulza E."/>
            <person name="Wyss T."/>
            <person name="Zelensky A."/>
            <person name="Zhou K."/>
            <person name="Armbrust E.V."/>
            <person name="Bhattacharya D."/>
            <person name="Goodenough U.W."/>
            <person name="Van de Peer Y."/>
            <person name="Grigoriev I.V."/>
        </authorList>
    </citation>
    <scope>NUCLEOTIDE SEQUENCE [LARGE SCALE GENOMIC DNA]</scope>
    <source>
        <strain evidence="12">RCC299 / NOUM17</strain>
    </source>
</reference>
<organism evidence="11 12">
    <name type="scientific">Micromonas commoda (strain RCC299 / NOUM17 / CCMP2709)</name>
    <name type="common">Picoplanktonic green alga</name>
    <dbReference type="NCBI Taxonomy" id="296587"/>
    <lineage>
        <taxon>Eukaryota</taxon>
        <taxon>Viridiplantae</taxon>
        <taxon>Chlorophyta</taxon>
        <taxon>Mamiellophyceae</taxon>
        <taxon>Mamiellales</taxon>
        <taxon>Mamiellaceae</taxon>
        <taxon>Micromonas</taxon>
    </lineage>
</organism>
<feature type="region of interest" description="Disordered" evidence="8">
    <location>
        <begin position="839"/>
        <end position="883"/>
    </location>
</feature>
<dbReference type="GO" id="GO:0008240">
    <property type="term" value="F:tripeptidyl-peptidase activity"/>
    <property type="evidence" value="ECO:0007669"/>
    <property type="project" value="TreeGrafter"/>
</dbReference>
<evidence type="ECO:0000256" key="3">
    <source>
        <dbReference type="ARBA" id="ARBA00022801"/>
    </source>
</evidence>
<keyword evidence="12" id="KW-1185">Reference proteome</keyword>
<dbReference type="PANTHER" id="PTHR14218">
    <property type="entry name" value="PROTEASE S8 TRIPEPTIDYL PEPTIDASE I CLN2"/>
    <property type="match status" value="1"/>
</dbReference>
<feature type="transmembrane region" description="Helical" evidence="9">
    <location>
        <begin position="58"/>
        <end position="80"/>
    </location>
</feature>
<dbReference type="GeneID" id="8242627"/>
<dbReference type="SMART" id="SM00944">
    <property type="entry name" value="Pro-kuma_activ"/>
    <property type="match status" value="1"/>
</dbReference>
<dbReference type="CDD" id="cd04056">
    <property type="entry name" value="Peptidases_S53"/>
    <property type="match status" value="1"/>
</dbReference>
<dbReference type="PROSITE" id="PS51695">
    <property type="entry name" value="SEDOLISIN"/>
    <property type="match status" value="1"/>
</dbReference>
<keyword evidence="9" id="KW-0472">Membrane</keyword>
<dbReference type="Proteomes" id="UP000002009">
    <property type="component" value="Chromosome 4"/>
</dbReference>
<evidence type="ECO:0000259" key="10">
    <source>
        <dbReference type="PROSITE" id="PS51695"/>
    </source>
</evidence>
<feature type="active site" description="Charge relay system" evidence="7">
    <location>
        <position position="1288"/>
    </location>
</feature>
<keyword evidence="1 7" id="KW-0645">Protease</keyword>
<evidence type="ECO:0000256" key="6">
    <source>
        <dbReference type="ARBA" id="ARBA00023145"/>
    </source>
</evidence>
<dbReference type="InterPro" id="IPR015366">
    <property type="entry name" value="S53_propep"/>
</dbReference>
<keyword evidence="5 7" id="KW-0106">Calcium</keyword>
<evidence type="ECO:0000256" key="7">
    <source>
        <dbReference type="PROSITE-ProRule" id="PRU01032"/>
    </source>
</evidence>
<keyword evidence="4 7" id="KW-0720">Serine protease</keyword>
<evidence type="ECO:0000256" key="8">
    <source>
        <dbReference type="SAM" id="MobiDB-lite"/>
    </source>
</evidence>
<dbReference type="Pfam" id="PF09286">
    <property type="entry name" value="Pro-kuma_activ"/>
    <property type="match status" value="1"/>
</dbReference>
<feature type="active site" description="Charge relay system" evidence="7">
    <location>
        <position position="982"/>
    </location>
</feature>
<dbReference type="EMBL" id="CP001325">
    <property type="protein sequence ID" value="ACO62983.1"/>
    <property type="molecule type" value="Genomic_DNA"/>
</dbReference>
<dbReference type="InterPro" id="IPR050819">
    <property type="entry name" value="Tripeptidyl-peptidase_I"/>
</dbReference>
<dbReference type="InterPro" id="IPR036852">
    <property type="entry name" value="Peptidase_S8/S53_dom_sf"/>
</dbReference>
<dbReference type="STRING" id="296587.C1E3R6"/>
<dbReference type="GO" id="GO:0004252">
    <property type="term" value="F:serine-type endopeptidase activity"/>
    <property type="evidence" value="ECO:0007669"/>
    <property type="project" value="UniProtKB-UniRule"/>
</dbReference>
<feature type="active site" description="Charge relay system" evidence="7">
    <location>
        <position position="986"/>
    </location>
</feature>
<proteinExistence type="predicted"/>
<dbReference type="InterPro" id="IPR030400">
    <property type="entry name" value="Sedolisin_dom"/>
</dbReference>
<name>C1E3R6_MICCC</name>
<dbReference type="PANTHER" id="PTHR14218:SF15">
    <property type="entry name" value="TRIPEPTIDYL-PEPTIDASE 1"/>
    <property type="match status" value="1"/>
</dbReference>
<evidence type="ECO:0000313" key="12">
    <source>
        <dbReference type="Proteomes" id="UP000002009"/>
    </source>
</evidence>
<feature type="region of interest" description="Disordered" evidence="8">
    <location>
        <begin position="613"/>
        <end position="638"/>
    </location>
</feature>
<evidence type="ECO:0000256" key="1">
    <source>
        <dbReference type="ARBA" id="ARBA00022670"/>
    </source>
</evidence>
<feature type="region of interest" description="Disordered" evidence="8">
    <location>
        <begin position="290"/>
        <end position="313"/>
    </location>
</feature>
<sequence>MRGLKMRGLTGSGAEEVRATMRFGRAPDTDGTDDERILLIPSEHASIKLRRPWHQRPCAGCFVMLLLCLFGLACVSLPSFESPGTITVLRVSEADVKIRDVAGWREVADDPPETARHAVTLAVRQDRDAILKALARVSDPDSPSYGKHLTRRQVAELAADQKAVAFVRAYLKKVTSALSVQTRWSPGNDYVRVEGSLGDLNRIFNADFRRWDRRVNGRTVHAAFRTREIAVPKDLERHLDGILGALHLPSGQLRHDSRGVGIDGDDKDDAADADEALNDVAMSGLLDGDDIGGGSGPTGSMYSERPPLRIGKPPMRRKIDAKEWLLKEAENLAAEAGNDPFAVEAFNVATGERRGRGSGKGQKKASADPVAAVGLRGDMAADERDSLIERAARYAAYADERSVDSSWAEKDAGRRLEGALSASALGSARQPRRGLKFASVAAVNRLGRDEGQFVAVQAAPSDAYGVTGLAGHRRSATAKTSGDEVQSAADDAHGKTAPAAAAANSVVVTAKPAGQVTEPPTASKREQRAAESAGAARTSDQSSEKSEQDRLAAEAKQAAREASEKAKAQKAAREKALKTEEKQKWEDKANLMFEKMETEFKEMKTFMAEVVHRDDGDDSSSDADTTESGVPSGLDYGDDDVKKINVVVKKGPVDGKLDTKVASLDVSRTLSGGGDSSSLTEDLPGIKPEGKSSGGVSAVEVDVQDFLSEPGHYEAGYYEYSAPYEDEDSSDDDVWRFHLDDDEEIRASRANATLRHKLMLEERLKSLVTPDKVLSYYNVPRGSKVTDPRASVGVGMIAGDTRRWSATVWKYSQYFNLSLGEVNAAPRVDAFLSATTFNDEEEDATEEKVQTDSSFKTRGGRRAGPSSKTSRKSADSIEKQVKDEVKDMVSGTVNAAVGALDSAAAAAGILTDAALPKESKAKLAASMVDPSLVVDTFSGAGSSFDPSTKATASLATAREIAGLESNGVADLGWHDAGARRIETNLDVQAATSVAQGADVDILLTTHEQHYGWEALDVLLNVAASESPQSVLSLSFGGMEKVRTLDEDGKVTQPTVNPVAGGNASASAVMTDLFGSKQREAEASYVRESHSWDTYERMDTEIAKLGLRGVTVIAASGDNGPFSYGIPNPYLTWAMHDSPCAFGPSFPASMPHVTSVGGTTGGKDPFKPERAAAVELGSKISSGGGFSSIFPQPEWQKGAVGRYLEEYAYDLPPESFFNASNRAYPDVALAAEDIAIIFASIGEEPKPTPQLNTQPAKLGESGELGKIRVDLGGELAQVRHYLTESSGTSYSAPLFAGMIALINDQRLAQNKSTVGFINPVLYGLHRTAADVFRDVKEGSSKCPNPAMTGAMVGCCKHGFRTGKGWDPLTGLGSVDFSRLRDELLKLP</sequence>
<feature type="region of interest" description="Disordered" evidence="8">
    <location>
        <begin position="475"/>
        <end position="497"/>
    </location>
</feature>
<feature type="binding site" evidence="7">
    <location>
        <position position="1334"/>
    </location>
    <ligand>
        <name>Ca(2+)</name>
        <dbReference type="ChEBI" id="CHEBI:29108"/>
    </ligand>
</feature>
<feature type="compositionally biased region" description="Basic and acidic residues" evidence="8">
    <location>
        <begin position="542"/>
        <end position="582"/>
    </location>
</feature>
<dbReference type="GO" id="GO:0006508">
    <property type="term" value="P:proteolysis"/>
    <property type="evidence" value="ECO:0007669"/>
    <property type="project" value="UniProtKB-KW"/>
</dbReference>
<feature type="compositionally biased region" description="Acidic residues" evidence="8">
    <location>
        <begin position="616"/>
        <end position="625"/>
    </location>
</feature>
<dbReference type="InParanoid" id="C1E3R6"/>
<evidence type="ECO:0000256" key="2">
    <source>
        <dbReference type="ARBA" id="ARBA00022723"/>
    </source>
</evidence>
<evidence type="ECO:0000256" key="5">
    <source>
        <dbReference type="ARBA" id="ARBA00022837"/>
    </source>
</evidence>
<keyword evidence="9" id="KW-1133">Transmembrane helix</keyword>
<feature type="binding site" evidence="7">
    <location>
        <position position="1363"/>
    </location>
    <ligand>
        <name>Ca(2+)</name>
        <dbReference type="ChEBI" id="CHEBI:29108"/>
    </ligand>
</feature>